<dbReference type="Proteomes" id="UP000250078">
    <property type="component" value="Unassembled WGS sequence"/>
</dbReference>
<name>A0ACC8ER39_9PEZI</name>
<organism evidence="1 2">
    <name type="scientific">Cenococcum geophilum 1.58</name>
    <dbReference type="NCBI Taxonomy" id="794803"/>
    <lineage>
        <taxon>Eukaryota</taxon>
        <taxon>Fungi</taxon>
        <taxon>Dikarya</taxon>
        <taxon>Ascomycota</taxon>
        <taxon>Pezizomycotina</taxon>
        <taxon>Dothideomycetes</taxon>
        <taxon>Pleosporomycetidae</taxon>
        <taxon>Gloniales</taxon>
        <taxon>Gloniaceae</taxon>
        <taxon>Cenococcum</taxon>
    </lineage>
</organism>
<dbReference type="EMBL" id="KV748245">
    <property type="protein sequence ID" value="OCK88283.1"/>
    <property type="molecule type" value="Genomic_DNA"/>
</dbReference>
<evidence type="ECO:0000313" key="2">
    <source>
        <dbReference type="Proteomes" id="UP000250078"/>
    </source>
</evidence>
<protein>
    <submittedName>
        <fullName evidence="1">Uncharacterized protein</fullName>
    </submittedName>
</protein>
<keyword evidence="2" id="KW-1185">Reference proteome</keyword>
<gene>
    <name evidence="1" type="ORF">K441DRAFT_324837</name>
</gene>
<evidence type="ECO:0000313" key="1">
    <source>
        <dbReference type="EMBL" id="OCK88283.1"/>
    </source>
</evidence>
<sequence length="117" mass="12967">MPYSISQRRSPRKTPQSRHRRSLEHLPPLQLHRHHGQYTPECEIFSSSPTCILNPEGETGPYWVKGASGRTCARTSPACPSSLTGNSSTSRHVSQSRTCTGTCGTAIRRRMCSRTAI</sequence>
<accession>A0ACC8ER39</accession>
<proteinExistence type="predicted"/>
<reference evidence="1 2" key="1">
    <citation type="journal article" date="2016" name="Nat. Commun.">
        <title>Ectomycorrhizal ecology is imprinted in the genome of the dominant symbiotic fungus Cenococcum geophilum.</title>
        <authorList>
            <consortium name="DOE Joint Genome Institute"/>
            <person name="Peter M."/>
            <person name="Kohler A."/>
            <person name="Ohm R.A."/>
            <person name="Kuo A."/>
            <person name="Krutzmann J."/>
            <person name="Morin E."/>
            <person name="Arend M."/>
            <person name="Barry K.W."/>
            <person name="Binder M."/>
            <person name="Choi C."/>
            <person name="Clum A."/>
            <person name="Copeland A."/>
            <person name="Grisel N."/>
            <person name="Haridas S."/>
            <person name="Kipfer T."/>
            <person name="LaButti K."/>
            <person name="Lindquist E."/>
            <person name="Lipzen A."/>
            <person name="Maire R."/>
            <person name="Meier B."/>
            <person name="Mihaltcheva S."/>
            <person name="Molinier V."/>
            <person name="Murat C."/>
            <person name="Poggeler S."/>
            <person name="Quandt C.A."/>
            <person name="Sperisen C."/>
            <person name="Tritt A."/>
            <person name="Tisserant E."/>
            <person name="Crous P.W."/>
            <person name="Henrissat B."/>
            <person name="Nehls U."/>
            <person name="Egli S."/>
            <person name="Spatafora J.W."/>
            <person name="Grigoriev I.V."/>
            <person name="Martin F.M."/>
        </authorList>
    </citation>
    <scope>NUCLEOTIDE SEQUENCE [LARGE SCALE GENOMIC DNA]</scope>
    <source>
        <strain evidence="1 2">1.58</strain>
    </source>
</reference>